<dbReference type="EMBL" id="CP029159">
    <property type="protein sequence ID" value="QKM67717.1"/>
    <property type="molecule type" value="Genomic_DNA"/>
</dbReference>
<dbReference type="Proteomes" id="UP000005940">
    <property type="component" value="Chromosome"/>
</dbReference>
<dbReference type="RefSeq" id="WP_130584860.1">
    <property type="nucleotide sequence ID" value="NZ_CP029159.1"/>
</dbReference>
<proteinExistence type="predicted"/>
<feature type="compositionally biased region" description="Pro residues" evidence="1">
    <location>
        <begin position="19"/>
        <end position="28"/>
    </location>
</feature>
<organism evidence="2 3">
    <name type="scientific">Streptomyces tsukubensis (strain DSM 42081 / NBRC 108919 / NRRL 18488 / 9993)</name>
    <dbReference type="NCBI Taxonomy" id="1114943"/>
    <lineage>
        <taxon>Bacteria</taxon>
        <taxon>Bacillati</taxon>
        <taxon>Actinomycetota</taxon>
        <taxon>Actinomycetes</taxon>
        <taxon>Kitasatosporales</taxon>
        <taxon>Streptomycetaceae</taxon>
        <taxon>Streptomyces</taxon>
    </lineage>
</organism>
<feature type="compositionally biased region" description="Basic and acidic residues" evidence="1">
    <location>
        <begin position="30"/>
        <end position="56"/>
    </location>
</feature>
<reference evidence="2 3" key="1">
    <citation type="journal article" date="2012" name="J. Bacteriol.">
        <title>Draft genome of Streptomyces tsukubaensis NRRL 18488, the producer of the clinically important immunosuppressant tacrolimus (FK506).</title>
        <authorList>
            <person name="Barreiro C."/>
            <person name="Prieto C."/>
            <person name="Sola-Landa A."/>
            <person name="Solera E."/>
            <person name="Martinez-Castro M."/>
            <person name="Perez-Redondo R."/>
            <person name="Garcia-Estrada C."/>
            <person name="Aparicio J.F."/>
            <person name="Fernandez-Martinez L.T."/>
            <person name="Santos-Aberturas J."/>
            <person name="Salehi-Najafabadi Z."/>
            <person name="Rodriguez-Garcia A."/>
            <person name="Tauch A."/>
            <person name="Martin J.F."/>
        </authorList>
    </citation>
    <scope>NUCLEOTIDE SEQUENCE [LARGE SCALE GENOMIC DNA]</scope>
    <source>
        <strain evidence="3">DSM 42081 / NBRC 108919 / NRRL 18488 / 9993</strain>
    </source>
</reference>
<gene>
    <name evidence="2" type="ORF">STSU_011605</name>
</gene>
<evidence type="ECO:0000313" key="2">
    <source>
        <dbReference type="EMBL" id="QKM67717.1"/>
    </source>
</evidence>
<evidence type="ECO:0000256" key="1">
    <source>
        <dbReference type="SAM" id="MobiDB-lite"/>
    </source>
</evidence>
<evidence type="ECO:0008006" key="4">
    <source>
        <dbReference type="Google" id="ProtNLM"/>
    </source>
</evidence>
<sequence>MISEPELVGGDAPERGPLLPGPPGIPDPPDGEHRDRDGDPDGGRGERLESGREGRRPPLKPWQWGVAGAVAASLLWAGGLFAYQATTGGDPDPGPYRAVEDLCAPAAMKELTAVLGKVSSRDPEQFAHPAMDEAQCSLVLGADPAVSSGLTSVDPATGVARKLSIGVRISYTLHRRTDPGPEFDARILARAKRMHIEAEPVPGVGERAYRTAEGQDQVLHVLDGQAVLELQVYSYWTGEQDAPPPSLEGVEESRGALEADARALLEELRGGRG</sequence>
<accession>A0A7G3UBE8</accession>
<evidence type="ECO:0000313" key="3">
    <source>
        <dbReference type="Proteomes" id="UP000005940"/>
    </source>
</evidence>
<keyword evidence="3" id="KW-1185">Reference proteome</keyword>
<feature type="region of interest" description="Disordered" evidence="1">
    <location>
        <begin position="1"/>
        <end position="61"/>
    </location>
</feature>
<name>A0A7G3UBE8_STRT9</name>
<dbReference type="AlphaFoldDB" id="A0A7G3UBE8"/>
<protein>
    <recommendedName>
        <fullName evidence="4">DUF3558 domain-containing protein</fullName>
    </recommendedName>
</protein>